<feature type="transmembrane region" description="Helical" evidence="6">
    <location>
        <begin position="251"/>
        <end position="270"/>
    </location>
</feature>
<keyword evidence="5 6" id="KW-0472">Membrane</keyword>
<evidence type="ECO:0000256" key="3">
    <source>
        <dbReference type="ARBA" id="ARBA00022692"/>
    </source>
</evidence>
<dbReference type="STRING" id="1121869.SAMN03084138_03759"/>
<feature type="transmembrane region" description="Helical" evidence="6">
    <location>
        <begin position="342"/>
        <end position="366"/>
    </location>
</feature>
<evidence type="ECO:0000256" key="6">
    <source>
        <dbReference type="SAM" id="Phobius"/>
    </source>
</evidence>
<feature type="transmembrane region" description="Helical" evidence="6">
    <location>
        <begin position="682"/>
        <end position="700"/>
    </location>
</feature>
<organism evidence="8 9">
    <name type="scientific">Enterovibrio norvegicus DSM 15893</name>
    <dbReference type="NCBI Taxonomy" id="1121869"/>
    <lineage>
        <taxon>Bacteria</taxon>
        <taxon>Pseudomonadati</taxon>
        <taxon>Pseudomonadota</taxon>
        <taxon>Gammaproteobacteria</taxon>
        <taxon>Vibrionales</taxon>
        <taxon>Vibrionaceae</taxon>
        <taxon>Enterovibrio</taxon>
    </lineage>
</organism>
<evidence type="ECO:0000256" key="1">
    <source>
        <dbReference type="ARBA" id="ARBA00004651"/>
    </source>
</evidence>
<dbReference type="RefSeq" id="WP_244276051.1">
    <property type="nucleotide sequence ID" value="NZ_FOWR01000034.1"/>
</dbReference>
<feature type="transmembrane region" description="Helical" evidence="6">
    <location>
        <begin position="372"/>
        <end position="394"/>
    </location>
</feature>
<dbReference type="GeneID" id="35873961"/>
<reference evidence="8 9" key="1">
    <citation type="submission" date="2016-10" db="EMBL/GenBank/DDBJ databases">
        <authorList>
            <person name="de Groot N.N."/>
        </authorList>
    </citation>
    <scope>NUCLEOTIDE SEQUENCE [LARGE SCALE GENOMIC DNA]</scope>
    <source>
        <strain evidence="8 9">DSM 15893</strain>
    </source>
</reference>
<evidence type="ECO:0000313" key="9">
    <source>
        <dbReference type="Proteomes" id="UP000182692"/>
    </source>
</evidence>
<dbReference type="PANTHER" id="PTHR33406:SF13">
    <property type="entry name" value="MEMBRANE PROTEIN YDFJ"/>
    <property type="match status" value="1"/>
</dbReference>
<dbReference type="AlphaFoldDB" id="A0A1I5UYI5"/>
<feature type="transmembrane region" description="Helical" evidence="6">
    <location>
        <begin position="303"/>
        <end position="321"/>
    </location>
</feature>
<evidence type="ECO:0000256" key="2">
    <source>
        <dbReference type="ARBA" id="ARBA00022475"/>
    </source>
</evidence>
<feature type="transmembrane region" description="Helical" evidence="6">
    <location>
        <begin position="658"/>
        <end position="676"/>
    </location>
</feature>
<comment type="subcellular location">
    <subcellularLocation>
        <location evidence="1">Cell membrane</location>
        <topology evidence="1">Multi-pass membrane protein</topology>
    </subcellularLocation>
</comment>
<name>A0A1I5UYI5_9GAMM</name>
<dbReference type="Gene3D" id="1.20.1640.10">
    <property type="entry name" value="Multidrug efflux transporter AcrB transmembrane domain"/>
    <property type="match status" value="2"/>
</dbReference>
<dbReference type="PANTHER" id="PTHR33406">
    <property type="entry name" value="MEMBRANE PROTEIN MJ1562-RELATED"/>
    <property type="match status" value="1"/>
</dbReference>
<proteinExistence type="predicted"/>
<dbReference type="InterPro" id="IPR050545">
    <property type="entry name" value="Mycobact_MmpL"/>
</dbReference>
<evidence type="ECO:0000313" key="8">
    <source>
        <dbReference type="EMBL" id="SFP99756.1"/>
    </source>
</evidence>
<evidence type="ECO:0000259" key="7">
    <source>
        <dbReference type="Pfam" id="PF03176"/>
    </source>
</evidence>
<dbReference type="GO" id="GO:0005886">
    <property type="term" value="C:plasma membrane"/>
    <property type="evidence" value="ECO:0007669"/>
    <property type="project" value="UniProtKB-SubCell"/>
</dbReference>
<accession>A0A1I5UYI5</accession>
<keyword evidence="4 6" id="KW-1133">Transmembrane helix</keyword>
<dbReference type="EMBL" id="FOWR01000034">
    <property type="protein sequence ID" value="SFP99756.1"/>
    <property type="molecule type" value="Genomic_DNA"/>
</dbReference>
<gene>
    <name evidence="8" type="ORF">SAMN03084138_03759</name>
</gene>
<evidence type="ECO:0000256" key="5">
    <source>
        <dbReference type="ARBA" id="ARBA00023136"/>
    </source>
</evidence>
<feature type="transmembrane region" description="Helical" evidence="6">
    <location>
        <begin position="631"/>
        <end position="651"/>
    </location>
</feature>
<feature type="domain" description="Membrane transport protein MMPL" evidence="7">
    <location>
        <begin position="141"/>
        <end position="409"/>
    </location>
</feature>
<dbReference type="Proteomes" id="UP000182692">
    <property type="component" value="Unassembled WGS sequence"/>
</dbReference>
<feature type="transmembrane region" description="Helical" evidence="6">
    <location>
        <begin position="277"/>
        <end position="297"/>
    </location>
</feature>
<dbReference type="SUPFAM" id="SSF82866">
    <property type="entry name" value="Multidrug efflux transporter AcrB transmembrane domain"/>
    <property type="match status" value="2"/>
</dbReference>
<feature type="transmembrane region" description="Helical" evidence="6">
    <location>
        <begin position="737"/>
        <end position="759"/>
    </location>
</feature>
<protein>
    <submittedName>
        <fullName evidence="8">Predicted exporter</fullName>
    </submittedName>
</protein>
<feature type="transmembrane region" description="Helical" evidence="6">
    <location>
        <begin position="712"/>
        <end position="731"/>
    </location>
</feature>
<dbReference type="InterPro" id="IPR004869">
    <property type="entry name" value="MMPL_dom"/>
</dbReference>
<keyword evidence="2" id="KW-1003">Cell membrane</keyword>
<evidence type="ECO:0000256" key="4">
    <source>
        <dbReference type="ARBA" id="ARBA00022989"/>
    </source>
</evidence>
<keyword evidence="3 6" id="KW-0812">Transmembrane</keyword>
<sequence length="768" mass="83241">MNLLTKATGWLLVLVLLFATSLWRQPSDLPMLDTDVLNLLPKNQQDPLAQKAFQQAAENIEDQVVILVGHASPSVAIEATKALTSQLTQLPLFDSIKAEMSDDEQNSWGTVFAPVKSQLLTTEQRQRLADNPSAQTAHVIQSIYNPFSGVTGAELAHDPFLLFRDFLLHLGAQNSRFTLKDNVLTTQFEGKTYTLVRASLSGSAYSVPIQEQLIDLYQAEAQLKTQYGADVLHTGAVFYAAFGAESARSEISTIGVGSMVGILLLVLFVYRSLLPVSLALLSIGSGVITAFSVSLLIFGQIHLFSLVIGASLIGVSIDYSFHFLTERMAMGDKWNANAGWRAVAVPITFGLASTLIAYLSMFAAPFPGLQQLAVFSAAGLIGAYLSVMCWYPLLAAKLAKKRTLPWQRAAVWCLAPWQKASWQRGVMCIALGIGVLGLVYADYDDNIQKLQSLPPSLKQQEQRIQDISGMGSSQPMLLVRGNSEQAVLTSLNALTPSLDALKAFGDISGYQTLADYVPPLSIQKDNYQRVEALYASQAEKLATQLGLAEVPTLKQAFTPFTLRDFLQSPSGREFQPLWLGDIDDQFAALVLLQDVSSPANVKAALAHHSHVSWLNKAEEVSRLFGDYRQRISVFIGLSCIIILILLSLRFGMKNACRVLIAPVLAAGIGLAAGALSSVPMNLFNLLALFLVMGIGIDYALFFAEQKDSLRAWVANTLAALTTLLAFGLLSLSNTEAIHSFGITVLVGISAAWLLSPIAIRANSKGIAK</sequence>
<dbReference type="Pfam" id="PF03176">
    <property type="entry name" value="MMPL"/>
    <property type="match status" value="1"/>
</dbReference>